<geneLocation type="plasmid" evidence="2">
    <name>pfvar_27725</name>
</geneLocation>
<keyword evidence="1" id="KW-0614">Plasmid</keyword>
<gene>
    <name evidence="1" type="ORF">C4N18_15255</name>
</gene>
<dbReference type="EMBL" id="CP028104">
    <property type="protein sequence ID" value="AVQ32603.1"/>
    <property type="molecule type" value="Genomic_DNA"/>
</dbReference>
<accession>A0ABM6U8A8</accession>
<proteinExistence type="predicted"/>
<keyword evidence="2" id="KW-1185">Reference proteome</keyword>
<organism evidence="1 2">
    <name type="scientific">Fusobacterium varium ATCC 27725</name>
    <dbReference type="NCBI Taxonomy" id="469618"/>
    <lineage>
        <taxon>Bacteria</taxon>
        <taxon>Fusobacteriati</taxon>
        <taxon>Fusobacteriota</taxon>
        <taxon>Fusobacteriia</taxon>
        <taxon>Fusobacteriales</taxon>
        <taxon>Fusobacteriaceae</taxon>
        <taxon>Fusobacterium</taxon>
    </lineage>
</organism>
<evidence type="ECO:0000313" key="2">
    <source>
        <dbReference type="Proteomes" id="UP000241238"/>
    </source>
</evidence>
<name>A0ABM6U8A8_FUSVA</name>
<sequence>MMNLKTILFKLKLRKLREGDFVSVKDEEGKLRFYKVIGNQFNIKIDGYNKQEAKTKGRVAVLTLYDGFKITPDNFKYFYINKSYLGYNFRLLRTKEVREVFLMNRTELALKIIGLKCDETLIVKYQDVYTHISPIAPKENEEYEMKQFVKNKRVFTYTRCSLGDVLVELDNWLTYEQFKEVTVEVI</sequence>
<dbReference type="Proteomes" id="UP000241238">
    <property type="component" value="Plasmid pFvar_27725"/>
</dbReference>
<reference evidence="2" key="1">
    <citation type="journal article" date="2018" name="MSphere">
        <title>Fusobacterium Genomics Using MinION and Illumina Sequencing Enables Genome Completion and Correction.</title>
        <authorList>
            <person name="Todd S.M."/>
            <person name="Settlage R.E."/>
            <person name="Lahmers K.K."/>
            <person name="Slade D.J."/>
        </authorList>
    </citation>
    <scope>NUCLEOTIDE SEQUENCE [LARGE SCALE GENOMIC DNA]</scope>
    <source>
        <strain evidence="2">ATCC 27725</strain>
    </source>
</reference>
<protein>
    <submittedName>
        <fullName evidence="1">Uncharacterized protein</fullName>
    </submittedName>
</protein>
<evidence type="ECO:0000313" key="1">
    <source>
        <dbReference type="EMBL" id="AVQ32603.1"/>
    </source>
</evidence>